<dbReference type="InterPro" id="IPR004606">
    <property type="entry name" value="Mop_domain"/>
</dbReference>
<dbReference type="InterPro" id="IPR008995">
    <property type="entry name" value="Mo/tungstate-bd_C_term_dom"/>
</dbReference>
<comment type="caution">
    <text evidence="4">The sequence shown here is derived from an EMBL/GenBank/DDBJ whole genome shotgun (WGS) entry which is preliminary data.</text>
</comment>
<dbReference type="InterPro" id="IPR051815">
    <property type="entry name" value="Molybdate_resp_trans_reg"/>
</dbReference>
<evidence type="ECO:0000256" key="1">
    <source>
        <dbReference type="ARBA" id="ARBA00022505"/>
    </source>
</evidence>
<dbReference type="InterPro" id="IPR005116">
    <property type="entry name" value="Transp-assoc_OB_typ1"/>
</dbReference>
<dbReference type="EMBL" id="LODL01000007">
    <property type="protein sequence ID" value="KXB32016.1"/>
    <property type="molecule type" value="Genomic_DNA"/>
</dbReference>
<protein>
    <submittedName>
        <fullName evidence="4">Transporter</fullName>
    </submittedName>
</protein>
<organism evidence="4 5">
    <name type="scientific">Dechloromonas denitrificans</name>
    <dbReference type="NCBI Taxonomy" id="281362"/>
    <lineage>
        <taxon>Bacteria</taxon>
        <taxon>Pseudomonadati</taxon>
        <taxon>Pseudomonadota</taxon>
        <taxon>Betaproteobacteria</taxon>
        <taxon>Rhodocyclales</taxon>
        <taxon>Azonexaceae</taxon>
        <taxon>Dechloromonas</taxon>
    </lineage>
</organism>
<reference evidence="4 5" key="1">
    <citation type="submission" date="2015-12" db="EMBL/GenBank/DDBJ databases">
        <title>Nitrous oxide reduction kinetics distinguish bacteria harboring typical versus atypical NosZ.</title>
        <authorList>
            <person name="Yoon S."/>
            <person name="Nissen S."/>
            <person name="Park D."/>
            <person name="Sanford R.A."/>
            <person name="Loeffler F.E."/>
        </authorList>
    </citation>
    <scope>NUCLEOTIDE SEQUENCE [LARGE SCALE GENOMIC DNA]</scope>
    <source>
        <strain evidence="4 5">ATCC BAA-841</strain>
    </source>
</reference>
<keyword evidence="5" id="KW-1185">Reference proteome</keyword>
<evidence type="ECO:0000259" key="3">
    <source>
        <dbReference type="PROSITE" id="PS51866"/>
    </source>
</evidence>
<dbReference type="SUPFAM" id="SSF50331">
    <property type="entry name" value="MOP-like"/>
    <property type="match status" value="1"/>
</dbReference>
<evidence type="ECO:0000313" key="4">
    <source>
        <dbReference type="EMBL" id="KXB32016.1"/>
    </source>
</evidence>
<feature type="domain" description="Mop" evidence="3">
    <location>
        <begin position="74"/>
        <end position="140"/>
    </location>
</feature>
<keyword evidence="1 2" id="KW-0500">Molybdenum</keyword>
<evidence type="ECO:0000256" key="2">
    <source>
        <dbReference type="PROSITE-ProRule" id="PRU01213"/>
    </source>
</evidence>
<proteinExistence type="predicted"/>
<dbReference type="PANTHER" id="PTHR30432:SF1">
    <property type="entry name" value="DNA-BINDING TRANSCRIPTIONAL DUAL REGULATOR MODE"/>
    <property type="match status" value="1"/>
</dbReference>
<dbReference type="RefSeq" id="WP_066880370.1">
    <property type="nucleotide sequence ID" value="NZ_LODL01000007.1"/>
</dbReference>
<gene>
    <name evidence="4" type="ORF">AT959_02840</name>
</gene>
<dbReference type="Proteomes" id="UP000070186">
    <property type="component" value="Unassembled WGS sequence"/>
</dbReference>
<dbReference type="PROSITE" id="PS51866">
    <property type="entry name" value="MOP"/>
    <property type="match status" value="2"/>
</dbReference>
<dbReference type="Gene3D" id="2.40.50.100">
    <property type="match status" value="2"/>
</dbReference>
<dbReference type="PANTHER" id="PTHR30432">
    <property type="entry name" value="TRANSCRIPTIONAL REGULATOR MODE"/>
    <property type="match status" value="1"/>
</dbReference>
<name>A0A133XM63_9RHOO</name>
<dbReference type="AlphaFoldDB" id="A0A133XM63"/>
<sequence length="142" mass="14455">MKISARNVFEGQITALRDGQVNAEVEVTTPGGDRIVAIVTEGSVQALGLAVGQPAIAYVKAPWVMLLAGEGGVRFSARNQLAGTVDSLHKGAVNSDVAIRLTGGSLVHAVITNEAVLELGLKPGVPACALIKASHVVLGVPA</sequence>
<dbReference type="GO" id="GO:0015689">
    <property type="term" value="P:molybdate ion transport"/>
    <property type="evidence" value="ECO:0007669"/>
    <property type="project" value="InterPro"/>
</dbReference>
<evidence type="ECO:0000313" key="5">
    <source>
        <dbReference type="Proteomes" id="UP000070186"/>
    </source>
</evidence>
<feature type="domain" description="Mop" evidence="3">
    <location>
        <begin position="2"/>
        <end position="68"/>
    </location>
</feature>
<dbReference type="Pfam" id="PF03459">
    <property type="entry name" value="TOBE"/>
    <property type="match status" value="2"/>
</dbReference>
<dbReference type="NCBIfam" id="TIGR00638">
    <property type="entry name" value="Mop"/>
    <property type="match status" value="2"/>
</dbReference>
<accession>A0A133XM63</accession>
<dbReference type="STRING" id="281362.AT959_02840"/>